<feature type="domain" description="Doublecortin" evidence="13">
    <location>
        <begin position="86"/>
        <end position="166"/>
    </location>
</feature>
<dbReference type="Gene3D" id="3.30.200.20">
    <property type="entry name" value="Phosphorylase Kinase, domain 1"/>
    <property type="match status" value="1"/>
</dbReference>
<dbReference type="GO" id="GO:0035556">
    <property type="term" value="P:intracellular signal transduction"/>
    <property type="evidence" value="ECO:0007669"/>
    <property type="project" value="InterPro"/>
</dbReference>
<feature type="region of interest" description="Disordered" evidence="11">
    <location>
        <begin position="721"/>
        <end position="762"/>
    </location>
</feature>
<dbReference type="EC" id="2.7.11.1" evidence="2"/>
<gene>
    <name evidence="14" type="primary">DCLK3</name>
</gene>
<evidence type="ECO:0000256" key="11">
    <source>
        <dbReference type="SAM" id="MobiDB-lite"/>
    </source>
</evidence>
<evidence type="ECO:0000256" key="6">
    <source>
        <dbReference type="ARBA" id="ARBA00022777"/>
    </source>
</evidence>
<name>A0A7N4V2K7_SARHA</name>
<feature type="compositionally biased region" description="Basic and acidic residues" evidence="11">
    <location>
        <begin position="353"/>
        <end position="384"/>
    </location>
</feature>
<dbReference type="Ensembl" id="ENSSHAT00000051326.1">
    <property type="protein sequence ID" value="ENSSHAP00000034626.1"/>
    <property type="gene ID" value="ENSSHAG00000030691.1"/>
</dbReference>
<keyword evidence="15" id="KW-1185">Reference proteome</keyword>
<dbReference type="Proteomes" id="UP000007648">
    <property type="component" value="Unassembled WGS sequence"/>
</dbReference>
<keyword evidence="4" id="KW-0808">Transferase</keyword>
<dbReference type="InterPro" id="IPR008271">
    <property type="entry name" value="Ser/Thr_kinase_AS"/>
</dbReference>
<comment type="similarity">
    <text evidence="1">Belongs to the protein kinase superfamily. CAMK Ser/Thr protein kinase family. CaMK subfamily.</text>
</comment>
<evidence type="ECO:0000256" key="5">
    <source>
        <dbReference type="ARBA" id="ARBA00022741"/>
    </source>
</evidence>
<dbReference type="Pfam" id="PF00069">
    <property type="entry name" value="Pkinase"/>
    <property type="match status" value="1"/>
</dbReference>
<evidence type="ECO:0000256" key="10">
    <source>
        <dbReference type="PROSITE-ProRule" id="PRU10141"/>
    </source>
</evidence>
<reference evidence="14" key="3">
    <citation type="submission" date="2025-09" db="UniProtKB">
        <authorList>
            <consortium name="Ensembl"/>
        </authorList>
    </citation>
    <scope>IDENTIFICATION</scope>
</reference>
<accession>A0A7N4V2K7</accession>
<dbReference type="Gene3D" id="3.10.20.230">
    <property type="entry name" value="Doublecortin domain"/>
    <property type="match status" value="1"/>
</dbReference>
<feature type="compositionally biased region" description="Polar residues" evidence="11">
    <location>
        <begin position="727"/>
        <end position="736"/>
    </location>
</feature>
<evidence type="ECO:0000256" key="8">
    <source>
        <dbReference type="ARBA" id="ARBA00047899"/>
    </source>
</evidence>
<dbReference type="InParanoid" id="A0A7N4V2K7"/>
<dbReference type="FunCoup" id="A0A7N4V2K7">
    <property type="interactions" value="939"/>
</dbReference>
<dbReference type="SMART" id="SM00537">
    <property type="entry name" value="DCX"/>
    <property type="match status" value="1"/>
</dbReference>
<dbReference type="CDD" id="cd16111">
    <property type="entry name" value="DCX_DCLK3"/>
    <property type="match status" value="1"/>
</dbReference>
<dbReference type="SUPFAM" id="SSF56112">
    <property type="entry name" value="Protein kinase-like (PK-like)"/>
    <property type="match status" value="1"/>
</dbReference>
<dbReference type="InterPro" id="IPR036572">
    <property type="entry name" value="Doublecortin_dom_sf"/>
</dbReference>
<evidence type="ECO:0000256" key="2">
    <source>
        <dbReference type="ARBA" id="ARBA00012513"/>
    </source>
</evidence>
<evidence type="ECO:0000256" key="7">
    <source>
        <dbReference type="ARBA" id="ARBA00022840"/>
    </source>
</evidence>
<dbReference type="Gene3D" id="1.10.510.10">
    <property type="entry name" value="Transferase(Phosphotransferase) domain 1"/>
    <property type="match status" value="1"/>
</dbReference>
<comment type="catalytic activity">
    <reaction evidence="9">
        <text>L-seryl-[protein] + ATP = O-phospho-L-seryl-[protein] + ADP + H(+)</text>
        <dbReference type="Rhea" id="RHEA:17989"/>
        <dbReference type="Rhea" id="RHEA-COMP:9863"/>
        <dbReference type="Rhea" id="RHEA-COMP:11604"/>
        <dbReference type="ChEBI" id="CHEBI:15378"/>
        <dbReference type="ChEBI" id="CHEBI:29999"/>
        <dbReference type="ChEBI" id="CHEBI:30616"/>
        <dbReference type="ChEBI" id="CHEBI:83421"/>
        <dbReference type="ChEBI" id="CHEBI:456216"/>
        <dbReference type="EC" id="2.7.11.1"/>
    </reaction>
</comment>
<feature type="compositionally biased region" description="Basic and acidic residues" evidence="11">
    <location>
        <begin position="227"/>
        <end position="244"/>
    </location>
</feature>
<dbReference type="PROSITE" id="PS00108">
    <property type="entry name" value="PROTEIN_KINASE_ST"/>
    <property type="match status" value="1"/>
</dbReference>
<reference evidence="14 15" key="1">
    <citation type="journal article" date="2011" name="Proc. Natl. Acad. Sci. U.S.A.">
        <title>Genetic diversity and population structure of the endangered marsupial Sarcophilus harrisii (Tasmanian devil).</title>
        <authorList>
            <person name="Miller W."/>
            <person name="Hayes V.M."/>
            <person name="Ratan A."/>
            <person name="Petersen D.C."/>
            <person name="Wittekindt N.E."/>
            <person name="Miller J."/>
            <person name="Walenz B."/>
            <person name="Knight J."/>
            <person name="Qi J."/>
            <person name="Zhao F."/>
            <person name="Wang Q."/>
            <person name="Bedoya-Reina O.C."/>
            <person name="Katiyar N."/>
            <person name="Tomsho L.P."/>
            <person name="Kasson L.M."/>
            <person name="Hardie R.A."/>
            <person name="Woodbridge P."/>
            <person name="Tindall E.A."/>
            <person name="Bertelsen M.F."/>
            <person name="Dixon D."/>
            <person name="Pyecroft S."/>
            <person name="Helgen K.M."/>
            <person name="Lesk A.M."/>
            <person name="Pringle T.H."/>
            <person name="Patterson N."/>
            <person name="Zhang Y."/>
            <person name="Kreiss A."/>
            <person name="Woods G.M."/>
            <person name="Jones M.E."/>
            <person name="Schuster S.C."/>
        </authorList>
    </citation>
    <scope>NUCLEOTIDE SEQUENCE [LARGE SCALE GENOMIC DNA]</scope>
</reference>
<keyword evidence="7 10" id="KW-0067">ATP-binding</keyword>
<organism evidence="14 15">
    <name type="scientific">Sarcophilus harrisii</name>
    <name type="common">Tasmanian devil</name>
    <name type="synonym">Sarcophilus laniarius</name>
    <dbReference type="NCBI Taxonomy" id="9305"/>
    <lineage>
        <taxon>Eukaryota</taxon>
        <taxon>Metazoa</taxon>
        <taxon>Chordata</taxon>
        <taxon>Craniata</taxon>
        <taxon>Vertebrata</taxon>
        <taxon>Euteleostomi</taxon>
        <taxon>Mammalia</taxon>
        <taxon>Metatheria</taxon>
        <taxon>Dasyuromorphia</taxon>
        <taxon>Dasyuridae</taxon>
        <taxon>Sarcophilus</taxon>
    </lineage>
</organism>
<feature type="binding site" evidence="10">
    <location>
        <position position="495"/>
    </location>
    <ligand>
        <name>ATP</name>
        <dbReference type="ChEBI" id="CHEBI:30616"/>
    </ligand>
</feature>
<dbReference type="SUPFAM" id="SSF89837">
    <property type="entry name" value="Doublecortin (DC)"/>
    <property type="match status" value="1"/>
</dbReference>
<evidence type="ECO:0000259" key="12">
    <source>
        <dbReference type="PROSITE" id="PS50011"/>
    </source>
</evidence>
<keyword evidence="3" id="KW-0723">Serine/threonine-protein kinase</keyword>
<feature type="domain" description="Protein kinase" evidence="12">
    <location>
        <begin position="466"/>
        <end position="718"/>
    </location>
</feature>
<dbReference type="PROSITE" id="PS50309">
    <property type="entry name" value="DC"/>
    <property type="match status" value="1"/>
</dbReference>
<protein>
    <recommendedName>
        <fullName evidence="2">non-specific serine/threonine protein kinase</fullName>
        <ecNumber evidence="2">2.7.11.1</ecNumber>
    </recommendedName>
</protein>
<dbReference type="FunFam" id="3.10.20.230:FF:000013">
    <property type="entry name" value="Serine/threonine-protein kinase DCLK3"/>
    <property type="match status" value="1"/>
</dbReference>
<feature type="compositionally biased region" description="Basic and acidic residues" evidence="11">
    <location>
        <begin position="303"/>
        <end position="314"/>
    </location>
</feature>
<dbReference type="InterPro" id="IPR011009">
    <property type="entry name" value="Kinase-like_dom_sf"/>
</dbReference>
<keyword evidence="5 10" id="KW-0547">Nucleotide-binding</keyword>
<evidence type="ECO:0000256" key="9">
    <source>
        <dbReference type="ARBA" id="ARBA00048679"/>
    </source>
</evidence>
<dbReference type="GeneTree" id="ENSGT00940000159476"/>
<sequence length="762" mass="83474">VGSGAPRPGEPGSLLQRPTFPCLDHSFKYLSSRITERRLQSSCGPVGRGGHCGKAAGPAQRAVCPVFSPHGGFHQGPPENGASKPRVVTVVKAGGQPLRKITLLLNRRSVQTFEQLLADISEALGFPRWKNDRVRKLYSLKGKEVKSVSDFFREGDAFIAMGREPLTLKSIQTAMEELAAAKPRAPALPQHGWPPAPPKGGLCGKALKAERPPGEGEGAEAQGKAAGPEERPRPQHKRPPEQHAKPRPAQDGGVSGGGEKHRDSPLEKSSGEIVRCEKCRQERALRGGRPRPPELSLGSSELDLARAPRRDPGRLVRMRSCRGPLRGPAPAGEEVRWKGEGWRGRPRTPSPERPGKASEKRERRDADGHEHPEPPAARGRRDGGEAPGLPEGALREPRRGPRSVPRAGQSGWLLRERAQGPPRSPEEAAREARDPRGCPADEPKARAAGKKPRLAEAGKADVAAHYEVGKVIGDGNFAVVKECRHLGSRRAYAMKIVDKGKLRGKEDVVDSEIAIIRSLSHPNIVRLHEVYETAAEIYLILEYVRDGDLFDAIVENVKFSEREAAGMITDLCRALVHMHEHRIVHRDLKPENLLVSLEDRSTTLKLADFGFVGHWSFGFCVWDLPYLLALSSPGYGLEVDMWAAGVILYILLCGFPPFRSQDRDQEELFAIIQRGHFDFLSPYWDNISEGAKDLVRQLLVVDPKKRYTAHQVLEHPWIKAGGRASPVSPQSETTAASELPARSQGKGLPERGPGREGPALCL</sequence>
<dbReference type="AlphaFoldDB" id="A0A7N4V2K7"/>
<feature type="compositionally biased region" description="Basic and acidic residues" evidence="11">
    <location>
        <begin position="333"/>
        <end position="343"/>
    </location>
</feature>
<keyword evidence="6" id="KW-0418">Kinase</keyword>
<feature type="compositionally biased region" description="Basic and acidic residues" evidence="11">
    <location>
        <begin position="414"/>
        <end position="445"/>
    </location>
</feature>
<evidence type="ECO:0000256" key="1">
    <source>
        <dbReference type="ARBA" id="ARBA00005354"/>
    </source>
</evidence>
<dbReference type="Pfam" id="PF03607">
    <property type="entry name" value="DCX"/>
    <property type="match status" value="1"/>
</dbReference>
<comment type="catalytic activity">
    <reaction evidence="8">
        <text>L-threonyl-[protein] + ATP = O-phospho-L-threonyl-[protein] + ADP + H(+)</text>
        <dbReference type="Rhea" id="RHEA:46608"/>
        <dbReference type="Rhea" id="RHEA-COMP:11060"/>
        <dbReference type="Rhea" id="RHEA-COMP:11605"/>
        <dbReference type="ChEBI" id="CHEBI:15378"/>
        <dbReference type="ChEBI" id="CHEBI:30013"/>
        <dbReference type="ChEBI" id="CHEBI:30616"/>
        <dbReference type="ChEBI" id="CHEBI:61977"/>
        <dbReference type="ChEBI" id="CHEBI:456216"/>
        <dbReference type="EC" id="2.7.11.1"/>
    </reaction>
</comment>
<dbReference type="PROSITE" id="PS00107">
    <property type="entry name" value="PROTEIN_KINASE_ATP"/>
    <property type="match status" value="1"/>
</dbReference>
<proteinExistence type="inferred from homology"/>
<dbReference type="SMART" id="SM00220">
    <property type="entry name" value="S_TKc"/>
    <property type="match status" value="1"/>
</dbReference>
<dbReference type="FunFam" id="1.10.510.10:FF:000571">
    <property type="entry name" value="Maternal embryonic leucine zipper kinase"/>
    <property type="match status" value="1"/>
</dbReference>
<dbReference type="InterPro" id="IPR017441">
    <property type="entry name" value="Protein_kinase_ATP_BS"/>
</dbReference>
<evidence type="ECO:0000256" key="4">
    <source>
        <dbReference type="ARBA" id="ARBA00022679"/>
    </source>
</evidence>
<evidence type="ECO:0000259" key="13">
    <source>
        <dbReference type="PROSITE" id="PS50309"/>
    </source>
</evidence>
<dbReference type="GO" id="GO:0005524">
    <property type="term" value="F:ATP binding"/>
    <property type="evidence" value="ECO:0007669"/>
    <property type="project" value="UniProtKB-UniRule"/>
</dbReference>
<dbReference type="FunFam" id="3.30.200.20:FF:000003">
    <property type="entry name" value="Non-specific serine/threonine protein kinase"/>
    <property type="match status" value="1"/>
</dbReference>
<dbReference type="GO" id="GO:0004674">
    <property type="term" value="F:protein serine/threonine kinase activity"/>
    <property type="evidence" value="ECO:0007669"/>
    <property type="project" value="UniProtKB-KW"/>
</dbReference>
<dbReference type="PROSITE" id="PS50011">
    <property type="entry name" value="PROTEIN_KINASE_DOM"/>
    <property type="match status" value="1"/>
</dbReference>
<evidence type="ECO:0000313" key="14">
    <source>
        <dbReference type="Ensembl" id="ENSSHAP00000034626.1"/>
    </source>
</evidence>
<feature type="region of interest" description="Disordered" evidence="11">
    <location>
        <begin position="181"/>
        <end position="457"/>
    </location>
</feature>
<feature type="compositionally biased region" description="Basic and acidic residues" evidence="11">
    <location>
        <begin position="258"/>
        <end position="285"/>
    </location>
</feature>
<dbReference type="InterPro" id="IPR003533">
    <property type="entry name" value="Doublecortin_dom"/>
</dbReference>
<dbReference type="InterPro" id="IPR000719">
    <property type="entry name" value="Prot_kinase_dom"/>
</dbReference>
<dbReference type="PANTHER" id="PTHR24347">
    <property type="entry name" value="SERINE/THREONINE-PROTEIN KINASE"/>
    <property type="match status" value="1"/>
</dbReference>
<evidence type="ECO:0000256" key="3">
    <source>
        <dbReference type="ARBA" id="ARBA00022527"/>
    </source>
</evidence>
<reference evidence="14" key="2">
    <citation type="submission" date="2025-08" db="UniProtKB">
        <authorList>
            <consortium name="Ensembl"/>
        </authorList>
    </citation>
    <scope>IDENTIFICATION</scope>
</reference>
<evidence type="ECO:0000313" key="15">
    <source>
        <dbReference type="Proteomes" id="UP000007648"/>
    </source>
</evidence>